<feature type="region of interest" description="Disordered" evidence="1">
    <location>
        <begin position="41"/>
        <end position="131"/>
    </location>
</feature>
<name>A0A816N7X2_BRANA</name>
<organism evidence="2">
    <name type="scientific">Brassica napus</name>
    <name type="common">Rape</name>
    <dbReference type="NCBI Taxonomy" id="3708"/>
    <lineage>
        <taxon>Eukaryota</taxon>
        <taxon>Viridiplantae</taxon>
        <taxon>Streptophyta</taxon>
        <taxon>Embryophyta</taxon>
        <taxon>Tracheophyta</taxon>
        <taxon>Spermatophyta</taxon>
        <taxon>Magnoliopsida</taxon>
        <taxon>eudicotyledons</taxon>
        <taxon>Gunneridae</taxon>
        <taxon>Pentapetalae</taxon>
        <taxon>rosids</taxon>
        <taxon>malvids</taxon>
        <taxon>Brassicales</taxon>
        <taxon>Brassicaceae</taxon>
        <taxon>Brassiceae</taxon>
        <taxon>Brassica</taxon>
    </lineage>
</organism>
<evidence type="ECO:0000313" key="2">
    <source>
        <dbReference type="EMBL" id="CAF2031869.1"/>
    </source>
</evidence>
<dbReference type="Gramene" id="CDX72440">
    <property type="protein sequence ID" value="CDX72440"/>
    <property type="gene ID" value="GSBRNA2T00099945001"/>
</dbReference>
<sequence>MAEAQIMKMVQGPNSYVGLDLDARQGGMGFNTCKNLAHQPATRRLPRLERPILAQPPTLTTVPTFRPRSETTEPPRNHRSSTLPCLPVGEFNRLNEISSAYESPETLDKQDESHRYPPLHPRYRRRRASSS</sequence>
<dbReference type="EMBL" id="HG994371">
    <property type="protein sequence ID" value="CAF2031869.1"/>
    <property type="molecule type" value="Genomic_DNA"/>
</dbReference>
<feature type="compositionally biased region" description="Basic and acidic residues" evidence="1">
    <location>
        <begin position="67"/>
        <end position="76"/>
    </location>
</feature>
<proteinExistence type="predicted"/>
<feature type="compositionally biased region" description="Basic and acidic residues" evidence="1">
    <location>
        <begin position="106"/>
        <end position="115"/>
    </location>
</feature>
<protein>
    <submittedName>
        <fullName evidence="2">(rape) hypothetical protein</fullName>
    </submittedName>
</protein>
<accession>A0A816N7X2</accession>
<dbReference type="Proteomes" id="UP001295469">
    <property type="component" value="Chromosome C07"/>
</dbReference>
<dbReference type="AlphaFoldDB" id="A0A816N7X2"/>
<feature type="compositionally biased region" description="Basic residues" evidence="1">
    <location>
        <begin position="121"/>
        <end position="131"/>
    </location>
</feature>
<evidence type="ECO:0000256" key="1">
    <source>
        <dbReference type="SAM" id="MobiDB-lite"/>
    </source>
</evidence>
<gene>
    <name evidence="2" type="ORF">DARMORV10_C07P60050.1</name>
</gene>
<reference evidence="2" key="1">
    <citation type="submission" date="2021-01" db="EMBL/GenBank/DDBJ databases">
        <authorList>
            <consortium name="Genoscope - CEA"/>
            <person name="William W."/>
        </authorList>
    </citation>
    <scope>NUCLEOTIDE SEQUENCE</scope>
</reference>